<accession>A0A3E1QA83</accession>
<dbReference type="InterPro" id="IPR000073">
    <property type="entry name" value="AB_hydrolase_1"/>
</dbReference>
<dbReference type="EMBL" id="QVID01000001">
    <property type="protein sequence ID" value="RFN59014.1"/>
    <property type="molecule type" value="Genomic_DNA"/>
</dbReference>
<protein>
    <submittedName>
        <fullName evidence="2">Alpha/beta hydrolase</fullName>
    </submittedName>
</protein>
<dbReference type="AlphaFoldDB" id="A0A3E1QA83"/>
<dbReference type="OrthoDB" id="252464at2"/>
<name>A0A3E1QA83_9FLAO</name>
<keyword evidence="3" id="KW-1185">Reference proteome</keyword>
<comment type="caution">
    <text evidence="2">The sequence shown here is derived from an EMBL/GenBank/DDBJ whole genome shotgun (WGS) entry which is preliminary data.</text>
</comment>
<proteinExistence type="predicted"/>
<dbReference type="InterPro" id="IPR029058">
    <property type="entry name" value="AB_hydrolase_fold"/>
</dbReference>
<dbReference type="Pfam" id="PF00561">
    <property type="entry name" value="Abhydrolase_1"/>
    <property type="match status" value="1"/>
</dbReference>
<dbReference type="PROSITE" id="PS50096">
    <property type="entry name" value="IQ"/>
    <property type="match status" value="1"/>
</dbReference>
<feature type="domain" description="AB hydrolase-1" evidence="1">
    <location>
        <begin position="19"/>
        <end position="244"/>
    </location>
</feature>
<dbReference type="Proteomes" id="UP000261082">
    <property type="component" value="Unassembled WGS sequence"/>
</dbReference>
<dbReference type="InterPro" id="IPR050266">
    <property type="entry name" value="AB_hydrolase_sf"/>
</dbReference>
<reference evidence="2 3" key="1">
    <citation type="journal article" date="2007" name="Int. J. Syst. Evol. Microbiol.">
        <title>Marixanthomonas ophiurae gen. nov., sp. nov., a marine bacterium of the family Flavobacteriaceae isolated from a deep-sea brittle star.</title>
        <authorList>
            <person name="Romanenko L.A."/>
            <person name="Uchino M."/>
            <person name="Frolova G.M."/>
            <person name="Mikhailov V.V."/>
        </authorList>
    </citation>
    <scope>NUCLEOTIDE SEQUENCE [LARGE SCALE GENOMIC DNA]</scope>
    <source>
        <strain evidence="2 3">KMM 3046</strain>
    </source>
</reference>
<dbReference type="Gene3D" id="3.40.50.1820">
    <property type="entry name" value="alpha/beta hydrolase"/>
    <property type="match status" value="1"/>
</dbReference>
<evidence type="ECO:0000313" key="2">
    <source>
        <dbReference type="EMBL" id="RFN59014.1"/>
    </source>
</evidence>
<dbReference type="PANTHER" id="PTHR43798">
    <property type="entry name" value="MONOACYLGLYCEROL LIPASE"/>
    <property type="match status" value="1"/>
</dbReference>
<dbReference type="RefSeq" id="WP_117158012.1">
    <property type="nucleotide sequence ID" value="NZ_QVID01000001.1"/>
</dbReference>
<evidence type="ECO:0000259" key="1">
    <source>
        <dbReference type="Pfam" id="PF00561"/>
    </source>
</evidence>
<sequence>MTHTFKNTPIYYSITGSGPAMVLLHGFLESSTIWNEYIAALSEKHTVITIDFPGHGKSEIVSKTHSMQLMAKVVKSVLHELNIESAILIGHSMGGYVALAYTELFQDDVEKLILLNSTPTADSEERKQNRRRALKVLDHNAEAFISMAIMNLFSENSKKRFTSEIETLKKEALQFPVAGIQAAIRGMINRKDRTDVLANFDKKKIMVCGNEDPIMSISDSKVISETTNTELIQLEGGHMSWLENTDEIHKIMHFIE</sequence>
<dbReference type="GO" id="GO:0016787">
    <property type="term" value="F:hydrolase activity"/>
    <property type="evidence" value="ECO:0007669"/>
    <property type="project" value="UniProtKB-KW"/>
</dbReference>
<gene>
    <name evidence="2" type="ORF">DZ858_02745</name>
</gene>
<dbReference type="SUPFAM" id="SSF53474">
    <property type="entry name" value="alpha/beta-Hydrolases"/>
    <property type="match status" value="1"/>
</dbReference>
<dbReference type="PRINTS" id="PR00111">
    <property type="entry name" value="ABHYDROLASE"/>
</dbReference>
<evidence type="ECO:0000313" key="3">
    <source>
        <dbReference type="Proteomes" id="UP000261082"/>
    </source>
</evidence>
<keyword evidence="2" id="KW-0378">Hydrolase</keyword>
<organism evidence="2 3">
    <name type="scientific">Marixanthomonas ophiurae</name>
    <dbReference type="NCBI Taxonomy" id="387659"/>
    <lineage>
        <taxon>Bacteria</taxon>
        <taxon>Pseudomonadati</taxon>
        <taxon>Bacteroidota</taxon>
        <taxon>Flavobacteriia</taxon>
        <taxon>Flavobacteriales</taxon>
        <taxon>Flavobacteriaceae</taxon>
        <taxon>Marixanthomonas</taxon>
    </lineage>
</organism>